<dbReference type="Pfam" id="PF26146">
    <property type="entry name" value="PI-PLC_X"/>
    <property type="match status" value="1"/>
</dbReference>
<proteinExistence type="predicted"/>
<evidence type="ECO:0000313" key="2">
    <source>
        <dbReference type="EMBL" id="KAF2771800.1"/>
    </source>
</evidence>
<dbReference type="AlphaFoldDB" id="A0A6G1LGQ6"/>
<organism evidence="2 3">
    <name type="scientific">Teratosphaeria nubilosa</name>
    <dbReference type="NCBI Taxonomy" id="161662"/>
    <lineage>
        <taxon>Eukaryota</taxon>
        <taxon>Fungi</taxon>
        <taxon>Dikarya</taxon>
        <taxon>Ascomycota</taxon>
        <taxon>Pezizomycotina</taxon>
        <taxon>Dothideomycetes</taxon>
        <taxon>Dothideomycetidae</taxon>
        <taxon>Mycosphaerellales</taxon>
        <taxon>Teratosphaeriaceae</taxon>
        <taxon>Teratosphaeria</taxon>
    </lineage>
</organism>
<dbReference type="Gene3D" id="3.20.20.190">
    <property type="entry name" value="Phosphatidylinositol (PI) phosphodiesterase"/>
    <property type="match status" value="1"/>
</dbReference>
<reference evidence="2" key="1">
    <citation type="journal article" date="2020" name="Stud. Mycol.">
        <title>101 Dothideomycetes genomes: a test case for predicting lifestyles and emergence of pathogens.</title>
        <authorList>
            <person name="Haridas S."/>
            <person name="Albert R."/>
            <person name="Binder M."/>
            <person name="Bloem J."/>
            <person name="Labutti K."/>
            <person name="Salamov A."/>
            <person name="Andreopoulos B."/>
            <person name="Baker S."/>
            <person name="Barry K."/>
            <person name="Bills G."/>
            <person name="Bluhm B."/>
            <person name="Cannon C."/>
            <person name="Castanera R."/>
            <person name="Culley D."/>
            <person name="Daum C."/>
            <person name="Ezra D."/>
            <person name="Gonzalez J."/>
            <person name="Henrissat B."/>
            <person name="Kuo A."/>
            <person name="Liang C."/>
            <person name="Lipzen A."/>
            <person name="Lutzoni F."/>
            <person name="Magnuson J."/>
            <person name="Mondo S."/>
            <person name="Nolan M."/>
            <person name="Ohm R."/>
            <person name="Pangilinan J."/>
            <person name="Park H.-J."/>
            <person name="Ramirez L."/>
            <person name="Alfaro M."/>
            <person name="Sun H."/>
            <person name="Tritt A."/>
            <person name="Yoshinaga Y."/>
            <person name="Zwiers L.-H."/>
            <person name="Turgeon B."/>
            <person name="Goodwin S."/>
            <person name="Spatafora J."/>
            <person name="Crous P."/>
            <person name="Grigoriev I."/>
        </authorList>
    </citation>
    <scope>NUCLEOTIDE SEQUENCE</scope>
    <source>
        <strain evidence="2">CBS 116005</strain>
    </source>
</reference>
<accession>A0A6G1LGQ6</accession>
<feature type="signal peptide" evidence="1">
    <location>
        <begin position="1"/>
        <end position="18"/>
    </location>
</feature>
<dbReference type="EMBL" id="ML995818">
    <property type="protein sequence ID" value="KAF2771800.1"/>
    <property type="molecule type" value="Genomic_DNA"/>
</dbReference>
<evidence type="ECO:0000256" key="1">
    <source>
        <dbReference type="SAM" id="SignalP"/>
    </source>
</evidence>
<gene>
    <name evidence="2" type="ORF">EJ03DRAFT_372740</name>
</gene>
<dbReference type="SUPFAM" id="SSF51695">
    <property type="entry name" value="PLC-like phosphodiesterases"/>
    <property type="match status" value="1"/>
</dbReference>
<protein>
    <submittedName>
        <fullName evidence="2">PLC-like phosphodiesterase</fullName>
    </submittedName>
</protein>
<evidence type="ECO:0000313" key="3">
    <source>
        <dbReference type="Proteomes" id="UP000799436"/>
    </source>
</evidence>
<sequence length="305" mass="33271">MRLSTFLLGLSAITACSAQTTCNGQPAYCDRKYSKISQIGTHDSAFVGWLIDPRVNQEESVTAQLNAGIRFLQAQTHKNASGTGLQICHTTCLELDAGSLVNYLSTVKTWLVANEAEVLTLLLTNGDYVNVTLFAEAFEEVGLASYAFVPPTGTTRLAMDSWPTYGEMIADGTRLVMFLDYEADESVVPYVLDEFAYFFETPYDTTDPAFSECTLDRPSGGAAEADGRMYIVNHFLDTDVLDTGILVPDDEADYTTNAATGNGSIGAQADLCLQEWGRWPKFVLVDMFDRGNVFAWQDAVNGVGS</sequence>
<dbReference type="PANTHER" id="PTHR13593">
    <property type="match status" value="1"/>
</dbReference>
<dbReference type="Proteomes" id="UP000799436">
    <property type="component" value="Unassembled WGS sequence"/>
</dbReference>
<name>A0A6G1LGQ6_9PEZI</name>
<dbReference type="PROSITE" id="PS51257">
    <property type="entry name" value="PROKAR_LIPOPROTEIN"/>
    <property type="match status" value="1"/>
</dbReference>
<dbReference type="InterPro" id="IPR051057">
    <property type="entry name" value="PI-PLC_domain"/>
</dbReference>
<dbReference type="InterPro" id="IPR017946">
    <property type="entry name" value="PLC-like_Pdiesterase_TIM-brl"/>
</dbReference>
<keyword evidence="3" id="KW-1185">Reference proteome</keyword>
<dbReference type="OrthoDB" id="7984201at2759"/>
<dbReference type="GO" id="GO:0008081">
    <property type="term" value="F:phosphoric diester hydrolase activity"/>
    <property type="evidence" value="ECO:0007669"/>
    <property type="project" value="InterPro"/>
</dbReference>
<keyword evidence="1" id="KW-0732">Signal</keyword>
<dbReference type="GO" id="GO:0006629">
    <property type="term" value="P:lipid metabolic process"/>
    <property type="evidence" value="ECO:0007669"/>
    <property type="project" value="InterPro"/>
</dbReference>
<feature type="chain" id="PRO_5026173234" evidence="1">
    <location>
        <begin position="19"/>
        <end position="305"/>
    </location>
</feature>
<dbReference type="PANTHER" id="PTHR13593:SF146">
    <property type="entry name" value="PLC-LIKE PHOSPHODIESTERASE"/>
    <property type="match status" value="1"/>
</dbReference>